<dbReference type="OrthoDB" id="7818483at2"/>
<keyword evidence="8 9" id="KW-0472">Membrane</keyword>
<evidence type="ECO:0000256" key="9">
    <source>
        <dbReference type="SAM" id="Phobius"/>
    </source>
</evidence>
<dbReference type="InterPro" id="IPR003445">
    <property type="entry name" value="Cat_transpt"/>
</dbReference>
<evidence type="ECO:0000256" key="2">
    <source>
        <dbReference type="ARBA" id="ARBA00009137"/>
    </source>
</evidence>
<dbReference type="EMBL" id="FORH01000001">
    <property type="protein sequence ID" value="SFI72070.1"/>
    <property type="molecule type" value="Genomic_DNA"/>
</dbReference>
<dbReference type="PANTHER" id="PTHR32024:SF2">
    <property type="entry name" value="TRK SYSTEM POTASSIUM UPTAKE PROTEIN TRKG-RELATED"/>
    <property type="match status" value="1"/>
</dbReference>
<evidence type="ECO:0000256" key="6">
    <source>
        <dbReference type="ARBA" id="ARBA00022989"/>
    </source>
</evidence>
<comment type="similarity">
    <text evidence="2">Belongs to the TrkH potassium transport family.</text>
</comment>
<evidence type="ECO:0000256" key="4">
    <source>
        <dbReference type="ARBA" id="ARBA00022475"/>
    </source>
</evidence>
<gene>
    <name evidence="10" type="ORF">SAMN04487991_0697</name>
</gene>
<evidence type="ECO:0000256" key="5">
    <source>
        <dbReference type="ARBA" id="ARBA00022692"/>
    </source>
</evidence>
<proteinExistence type="inferred from homology"/>
<keyword evidence="11" id="KW-1185">Reference proteome</keyword>
<dbReference type="Proteomes" id="UP000199630">
    <property type="component" value="Unassembled WGS sequence"/>
</dbReference>
<keyword evidence="4" id="KW-1003">Cell membrane</keyword>
<dbReference type="RefSeq" id="WP_090057330.1">
    <property type="nucleotide sequence ID" value="NZ_FORH01000001.1"/>
</dbReference>
<name>A0A1I3KI86_9RHOB</name>
<protein>
    <submittedName>
        <fullName evidence="10">Trk system potassium uptake protein TrkH</fullName>
    </submittedName>
</protein>
<evidence type="ECO:0000256" key="7">
    <source>
        <dbReference type="ARBA" id="ARBA00023065"/>
    </source>
</evidence>
<sequence>MTRFSRMPFFVQLMLVSGAAMLLPAFYAIVLREWDDARAFFYAATLFSAMALFIAIARFNPDGTDALENARRHRDREGRNQLLTLLASYTALPLILAVPFSEATRDTTFFNAYFEMVSALTTTGATLFDDPGRLSRPVHLWTALVGWLGGLFAWVTAVAVLAPMNLGGFEVISSRRIGQSETRASQIDRVALASERIARFTARLFPVYLGLTLALWFALAMVGSSPYVAFCHAMSVMATSGISPVGGMTEAGTGFMGELLVFAFLFLALSRKTFTADQGHRAAPPLWQDSEMKIGLALIVVVPMFLFLRHWVAVLEVSGDWTFARAISSLWGGTFMVLSFLSTAGFESMGWEEARLWSGLQAPGVLLMGLAIFGGGVATTAGGVKLIRLYALVRHGEREIEKLISPNSVGGAGANARRIRREGAYVAWVYFMVFAFTIAAVMMLLSLFGLHFEQAAVFTISALTTTGPLVNVVGSVPMSYAELGVAEKAILAATMVLGRLEMLAIIALLNPEFWRR</sequence>
<feature type="transmembrane region" description="Helical" evidence="9">
    <location>
        <begin position="366"/>
        <end position="387"/>
    </location>
</feature>
<dbReference type="AlphaFoldDB" id="A0A1I3KI86"/>
<feature type="transmembrane region" description="Helical" evidence="9">
    <location>
        <begin position="425"/>
        <end position="449"/>
    </location>
</feature>
<organism evidence="10 11">
    <name type="scientific">Celeribacter neptunius</name>
    <dbReference type="NCBI Taxonomy" id="588602"/>
    <lineage>
        <taxon>Bacteria</taxon>
        <taxon>Pseudomonadati</taxon>
        <taxon>Pseudomonadota</taxon>
        <taxon>Alphaproteobacteria</taxon>
        <taxon>Rhodobacterales</taxon>
        <taxon>Roseobacteraceae</taxon>
        <taxon>Celeribacter</taxon>
    </lineage>
</organism>
<keyword evidence="7" id="KW-0406">Ion transport</keyword>
<feature type="transmembrane region" description="Helical" evidence="9">
    <location>
        <begin position="455"/>
        <end position="477"/>
    </location>
</feature>
<feature type="transmembrane region" description="Helical" evidence="9">
    <location>
        <begin position="294"/>
        <end position="314"/>
    </location>
</feature>
<dbReference type="STRING" id="588602.SAMN04487991_0697"/>
<feature type="transmembrane region" description="Helical" evidence="9">
    <location>
        <begin position="82"/>
        <end position="100"/>
    </location>
</feature>
<feature type="transmembrane region" description="Helical" evidence="9">
    <location>
        <begin position="251"/>
        <end position="269"/>
    </location>
</feature>
<accession>A0A1I3KI86</accession>
<feature type="transmembrane region" description="Helical" evidence="9">
    <location>
        <begin position="207"/>
        <end position="230"/>
    </location>
</feature>
<feature type="transmembrane region" description="Helical" evidence="9">
    <location>
        <begin position="326"/>
        <end position="346"/>
    </location>
</feature>
<evidence type="ECO:0000256" key="1">
    <source>
        <dbReference type="ARBA" id="ARBA00004651"/>
    </source>
</evidence>
<evidence type="ECO:0000256" key="8">
    <source>
        <dbReference type="ARBA" id="ARBA00023136"/>
    </source>
</evidence>
<evidence type="ECO:0000313" key="10">
    <source>
        <dbReference type="EMBL" id="SFI72070.1"/>
    </source>
</evidence>
<dbReference type="GO" id="GO:0008324">
    <property type="term" value="F:monoatomic cation transmembrane transporter activity"/>
    <property type="evidence" value="ECO:0007669"/>
    <property type="project" value="InterPro"/>
</dbReference>
<feature type="transmembrane region" description="Helical" evidence="9">
    <location>
        <begin position="7"/>
        <end position="27"/>
    </location>
</feature>
<dbReference type="PANTHER" id="PTHR32024">
    <property type="entry name" value="TRK SYSTEM POTASSIUM UPTAKE PROTEIN TRKG-RELATED"/>
    <property type="match status" value="1"/>
</dbReference>
<feature type="transmembrane region" description="Helical" evidence="9">
    <location>
        <begin position="489"/>
        <end position="509"/>
    </location>
</feature>
<evidence type="ECO:0000313" key="11">
    <source>
        <dbReference type="Proteomes" id="UP000199630"/>
    </source>
</evidence>
<keyword evidence="3" id="KW-0813">Transport</keyword>
<comment type="subcellular location">
    <subcellularLocation>
        <location evidence="1">Cell membrane</location>
        <topology evidence="1">Multi-pass membrane protein</topology>
    </subcellularLocation>
</comment>
<dbReference type="GO" id="GO:0005886">
    <property type="term" value="C:plasma membrane"/>
    <property type="evidence" value="ECO:0007669"/>
    <property type="project" value="UniProtKB-SubCell"/>
</dbReference>
<feature type="transmembrane region" description="Helical" evidence="9">
    <location>
        <begin position="140"/>
        <end position="162"/>
    </location>
</feature>
<reference evidence="11" key="1">
    <citation type="submission" date="2016-10" db="EMBL/GenBank/DDBJ databases">
        <authorList>
            <person name="Varghese N."/>
            <person name="Submissions S."/>
        </authorList>
    </citation>
    <scope>NUCLEOTIDE SEQUENCE [LARGE SCALE GENOMIC DNA]</scope>
    <source>
        <strain evidence="11">DSM 26471</strain>
    </source>
</reference>
<keyword evidence="6 9" id="KW-1133">Transmembrane helix</keyword>
<evidence type="ECO:0000256" key="3">
    <source>
        <dbReference type="ARBA" id="ARBA00022448"/>
    </source>
</evidence>
<dbReference type="GO" id="GO:0030001">
    <property type="term" value="P:metal ion transport"/>
    <property type="evidence" value="ECO:0007669"/>
    <property type="project" value="UniProtKB-ARBA"/>
</dbReference>
<feature type="transmembrane region" description="Helical" evidence="9">
    <location>
        <begin position="39"/>
        <end position="61"/>
    </location>
</feature>
<keyword evidence="5 9" id="KW-0812">Transmembrane</keyword>
<dbReference type="Pfam" id="PF02386">
    <property type="entry name" value="TrkH"/>
    <property type="match status" value="2"/>
</dbReference>